<dbReference type="Pfam" id="PF04784">
    <property type="entry name" value="DUF547"/>
    <property type="match status" value="1"/>
</dbReference>
<dbReference type="Proteomes" id="UP000007014">
    <property type="component" value="Chromosome 20"/>
</dbReference>
<dbReference type="OrthoDB" id="418495at2759"/>
<dbReference type="AlphaFoldDB" id="M1V7V7"/>
<gene>
    <name evidence="2" type="ORF">CYME_CMT498C</name>
</gene>
<reference evidence="2 3" key="2">
    <citation type="journal article" date="2007" name="BMC Biol.">
        <title>A 100%-complete sequence reveals unusually simple genomic features in the hot-spring red alga Cyanidioschyzon merolae.</title>
        <authorList>
            <person name="Nozaki H."/>
            <person name="Takano H."/>
            <person name="Misumi O."/>
            <person name="Terasawa K."/>
            <person name="Matsuzaki M."/>
            <person name="Maruyama S."/>
            <person name="Nishida K."/>
            <person name="Yagisawa F."/>
            <person name="Yoshida Y."/>
            <person name="Fujiwara T."/>
            <person name="Takio S."/>
            <person name="Tamura K."/>
            <person name="Chung S.J."/>
            <person name="Nakamura S."/>
            <person name="Kuroiwa H."/>
            <person name="Tanaka K."/>
            <person name="Sato N."/>
            <person name="Kuroiwa T."/>
        </authorList>
    </citation>
    <scope>NUCLEOTIDE SEQUENCE [LARGE SCALE GENOMIC DNA]</scope>
    <source>
        <strain evidence="2 3">10D</strain>
    </source>
</reference>
<evidence type="ECO:0000313" key="2">
    <source>
        <dbReference type="EMBL" id="BAM83425.1"/>
    </source>
</evidence>
<dbReference type="KEGG" id="cme:CYME_CMT498C"/>
<dbReference type="EMBL" id="AP006502">
    <property type="protein sequence ID" value="BAM83425.1"/>
    <property type="molecule type" value="Genomic_DNA"/>
</dbReference>
<keyword evidence="3" id="KW-1185">Reference proteome</keyword>
<sequence>MRTPPVSTPRPPSTSNSASILSESLVRLHAAVFGLLFGNIGGVRQSLPSFARHVTVSSRKGPTWITRAHVETWLHEETTWLDEHSATRDALETSFSSPVKDASVSATDTLEDKNAALERVLQRLVAYGVLVASPLRSPPETGVNGHPTASGVAGLADAPDYGVVHFMQNESECSLNTLLRLPESLRRSARYPARTLALETERVLDALLQVALPVEDYADYGLRYEAVFADPCFPEWLTLASLLAWCRRPDDSLADDGQKLAFYCNIFNGMVIQAVIQELKLRGTAKSSRFPDAMELLRRTHFVLCGELMTLEDLRDQVIRFGCRQSLGKDQERFAPLLVSVCEPRVHFVLHWGARSSPLPRCVHLSRWECDLDAATTSFLLNPRQVFIPLQAKSSIQLSRLFEWFGEDFAADCRRVRAEGHTQLATLRWIHAHLAEDTTAERALSERLARLEGASADSETEQEADRSTRCFPCRRIVTLPKPRMIQYMDFDSRIAIAASENAQS</sequence>
<name>M1V7V7_CYAM1</name>
<accession>M1V7V7</accession>
<evidence type="ECO:0000313" key="3">
    <source>
        <dbReference type="Proteomes" id="UP000007014"/>
    </source>
</evidence>
<organism evidence="2 3">
    <name type="scientific">Cyanidioschyzon merolae (strain NIES-3377 / 10D)</name>
    <name type="common">Unicellular red alga</name>
    <dbReference type="NCBI Taxonomy" id="280699"/>
    <lineage>
        <taxon>Eukaryota</taxon>
        <taxon>Rhodophyta</taxon>
        <taxon>Bangiophyceae</taxon>
        <taxon>Cyanidiales</taxon>
        <taxon>Cyanidiaceae</taxon>
        <taxon>Cyanidioschyzon</taxon>
    </lineage>
</organism>
<proteinExistence type="predicted"/>
<dbReference type="Gramene" id="CMT498CT">
    <property type="protein sequence ID" value="CMT498CT"/>
    <property type="gene ID" value="CMT498C"/>
</dbReference>
<dbReference type="HOGENOM" id="CLU_541186_0_0_1"/>
<dbReference type="InterPro" id="IPR006869">
    <property type="entry name" value="DUF547"/>
</dbReference>
<protein>
    <recommendedName>
        <fullName evidence="1">DUF547 domain-containing protein</fullName>
    </recommendedName>
</protein>
<dbReference type="RefSeq" id="XP_005539461.1">
    <property type="nucleotide sequence ID" value="XM_005539404.1"/>
</dbReference>
<dbReference type="PANTHER" id="PTHR46361:SF3">
    <property type="entry name" value="ELECTRON CARRIER_ PROTEIN DISULFIDE OXIDOREDUCTASE"/>
    <property type="match status" value="1"/>
</dbReference>
<dbReference type="PANTHER" id="PTHR46361">
    <property type="entry name" value="ELECTRON CARRIER/ PROTEIN DISULFIDE OXIDOREDUCTASE"/>
    <property type="match status" value="1"/>
</dbReference>
<dbReference type="GeneID" id="16998088"/>
<evidence type="ECO:0000259" key="1">
    <source>
        <dbReference type="Pfam" id="PF04784"/>
    </source>
</evidence>
<feature type="domain" description="DUF547" evidence="1">
    <location>
        <begin position="256"/>
        <end position="380"/>
    </location>
</feature>
<reference evidence="2 3" key="1">
    <citation type="journal article" date="2004" name="Nature">
        <title>Genome sequence of the ultrasmall unicellular red alga Cyanidioschyzon merolae 10D.</title>
        <authorList>
            <person name="Matsuzaki M."/>
            <person name="Misumi O."/>
            <person name="Shin-i T."/>
            <person name="Maruyama S."/>
            <person name="Takahara M."/>
            <person name="Miyagishima S."/>
            <person name="Mori T."/>
            <person name="Nishida K."/>
            <person name="Yagisawa F."/>
            <person name="Nishida K."/>
            <person name="Yoshida Y."/>
            <person name="Nishimura Y."/>
            <person name="Nakao S."/>
            <person name="Kobayashi T."/>
            <person name="Momoyama Y."/>
            <person name="Higashiyama T."/>
            <person name="Minoda A."/>
            <person name="Sano M."/>
            <person name="Nomoto H."/>
            <person name="Oishi K."/>
            <person name="Hayashi H."/>
            <person name="Ohta F."/>
            <person name="Nishizaka S."/>
            <person name="Haga S."/>
            <person name="Miura S."/>
            <person name="Morishita T."/>
            <person name="Kabeya Y."/>
            <person name="Terasawa K."/>
            <person name="Suzuki Y."/>
            <person name="Ishii Y."/>
            <person name="Asakawa S."/>
            <person name="Takano H."/>
            <person name="Ohta N."/>
            <person name="Kuroiwa H."/>
            <person name="Tanaka K."/>
            <person name="Shimizu N."/>
            <person name="Sugano S."/>
            <person name="Sato N."/>
            <person name="Nozaki H."/>
            <person name="Ogasawara N."/>
            <person name="Kohara Y."/>
            <person name="Kuroiwa T."/>
        </authorList>
    </citation>
    <scope>NUCLEOTIDE SEQUENCE [LARGE SCALE GENOMIC DNA]</scope>
    <source>
        <strain evidence="2 3">10D</strain>
    </source>
</reference>